<dbReference type="InterPro" id="IPR016137">
    <property type="entry name" value="RGS"/>
</dbReference>
<feature type="domain" description="RGS" evidence="1">
    <location>
        <begin position="288"/>
        <end position="402"/>
    </location>
</feature>
<feature type="domain" description="RGS" evidence="1">
    <location>
        <begin position="128"/>
        <end position="246"/>
    </location>
</feature>
<dbReference type="CDD" id="cd07440">
    <property type="entry name" value="RGS"/>
    <property type="match status" value="2"/>
</dbReference>
<dbReference type="Pfam" id="PF00615">
    <property type="entry name" value="RGS"/>
    <property type="match status" value="2"/>
</dbReference>
<protein>
    <submittedName>
        <fullName evidence="3">RGS domain-containing protein</fullName>
    </submittedName>
</protein>
<proteinExistence type="predicted"/>
<dbReference type="SMART" id="SM00315">
    <property type="entry name" value="RGS"/>
    <property type="match status" value="2"/>
</dbReference>
<dbReference type="PANTHER" id="PTHR10845:SF235">
    <property type="entry name" value="REGULATOR OF G-PROTEIN SIGNALING RGS-3"/>
    <property type="match status" value="1"/>
</dbReference>
<evidence type="ECO:0000313" key="3">
    <source>
        <dbReference type="WBParaSite" id="EEL_0000132301-mRNA-1"/>
    </source>
</evidence>
<dbReference type="Proteomes" id="UP000050640">
    <property type="component" value="Unplaced"/>
</dbReference>
<name>A0A0R3RIL5_9BILA</name>
<sequence>MELNIFRSTFFISLITNWKFCSSSIALSEQENILSDVLPKKQSIAIVQQREEKQGGKGTKLIENSKVSKKELKSDQAVNKPPALRKSISKNMAASIFDLNSKVDRPAPELPSTEGIEYPRAAAWASESLSNVLKDEKGRQLFLVFLHDALAEENLSFIESYEKFKVMTSPAEKKKYVQEFFEKYSPYVNLSSVAMQDENLKKIKETAAKDDPDPAAFLLAVKEVNRLLENDQFPRFKRSDVYIKFLEKVMPRAYADKWATNFEALVGNQAILFPFIFKIYQFHISFPVRQKVGRYHFRYFLRNIHAEENLRFWEAVIEYKQMKNKSTAMLNMGRNIQKQYLVEGTANEIFLPFGLRQVIDSRIEAKDVDNTLFDEAVKHVEQVLKNDPYVRFLQSAEYNDLLVKLK</sequence>
<dbReference type="InterPro" id="IPR036305">
    <property type="entry name" value="RGS_sf"/>
</dbReference>
<organism evidence="2 3">
    <name type="scientific">Elaeophora elaphi</name>
    <dbReference type="NCBI Taxonomy" id="1147741"/>
    <lineage>
        <taxon>Eukaryota</taxon>
        <taxon>Metazoa</taxon>
        <taxon>Ecdysozoa</taxon>
        <taxon>Nematoda</taxon>
        <taxon>Chromadorea</taxon>
        <taxon>Rhabditida</taxon>
        <taxon>Spirurina</taxon>
        <taxon>Spiruromorpha</taxon>
        <taxon>Filarioidea</taxon>
        <taxon>Onchocercidae</taxon>
        <taxon>Elaeophora</taxon>
    </lineage>
</organism>
<dbReference type="STRING" id="1147741.A0A0R3RIL5"/>
<dbReference type="PANTHER" id="PTHR10845">
    <property type="entry name" value="REGULATOR OF G PROTEIN SIGNALING"/>
    <property type="match status" value="1"/>
</dbReference>
<evidence type="ECO:0000313" key="2">
    <source>
        <dbReference type="Proteomes" id="UP000050640"/>
    </source>
</evidence>
<dbReference type="AlphaFoldDB" id="A0A0R3RIL5"/>
<reference evidence="3" key="1">
    <citation type="submission" date="2017-02" db="UniProtKB">
        <authorList>
            <consortium name="WormBaseParasite"/>
        </authorList>
    </citation>
    <scope>IDENTIFICATION</scope>
</reference>
<dbReference type="SUPFAM" id="SSF48097">
    <property type="entry name" value="Regulator of G-protein signaling, RGS"/>
    <property type="match status" value="2"/>
</dbReference>
<dbReference type="InterPro" id="IPR044926">
    <property type="entry name" value="RGS_subdomain_2"/>
</dbReference>
<dbReference type="PROSITE" id="PS50132">
    <property type="entry name" value="RGS"/>
    <property type="match status" value="2"/>
</dbReference>
<accession>A0A0R3RIL5</accession>
<evidence type="ECO:0000259" key="1">
    <source>
        <dbReference type="PROSITE" id="PS50132"/>
    </source>
</evidence>
<dbReference type="WBParaSite" id="EEL_0000132301-mRNA-1">
    <property type="protein sequence ID" value="EEL_0000132301-mRNA-1"/>
    <property type="gene ID" value="EEL_0000132301"/>
</dbReference>
<dbReference type="PRINTS" id="PR01301">
    <property type="entry name" value="RGSPROTEIN"/>
</dbReference>
<dbReference type="Gene3D" id="1.10.167.10">
    <property type="entry name" value="Regulator of G-protein Signalling 4, domain 2"/>
    <property type="match status" value="2"/>
</dbReference>
<keyword evidence="2" id="KW-1185">Reference proteome</keyword>